<feature type="chain" id="PRO_5004720654" description="Bifunctional inhibitor/plant lipid transfer protein/seed storage helical domain-containing protein" evidence="1">
    <location>
        <begin position="25"/>
        <end position="101"/>
    </location>
</feature>
<dbReference type="SUPFAM" id="SSF47699">
    <property type="entry name" value="Bifunctional inhibitor/lipid-transfer protein/seed storage 2S albumin"/>
    <property type="match status" value="1"/>
</dbReference>
<name>V4KGH6_EUTSA</name>
<dbReference type="STRING" id="72664.V4KGH6"/>
<dbReference type="Proteomes" id="UP000030689">
    <property type="component" value="Unassembled WGS sequence"/>
</dbReference>
<protein>
    <recommendedName>
        <fullName evidence="4">Bifunctional inhibitor/plant lipid transfer protein/seed storage helical domain-containing protein</fullName>
    </recommendedName>
</protein>
<accession>V4KGH6</accession>
<feature type="signal peptide" evidence="1">
    <location>
        <begin position="1"/>
        <end position="24"/>
    </location>
</feature>
<dbReference type="OMA" id="CCERMNE"/>
<dbReference type="Gene3D" id="1.10.110.10">
    <property type="entry name" value="Plant lipid-transfer and hydrophobic proteins"/>
    <property type="match status" value="1"/>
</dbReference>
<sequence>MKIVALLLIAFVILLATFPPPTKAIATGGSNSKSSNGGSCLTNPLLVCFDGIAKNMELPVESCRRLKQNQSCLCDIIKKTILDSNVLSSSLKSCGIPDLKC</sequence>
<evidence type="ECO:0000256" key="1">
    <source>
        <dbReference type="SAM" id="SignalP"/>
    </source>
</evidence>
<evidence type="ECO:0000313" key="3">
    <source>
        <dbReference type="Proteomes" id="UP000030689"/>
    </source>
</evidence>
<dbReference type="InterPro" id="IPR036312">
    <property type="entry name" value="Bifun_inhib/LTP/seed_sf"/>
</dbReference>
<evidence type="ECO:0000313" key="2">
    <source>
        <dbReference type="EMBL" id="ESQ28937.1"/>
    </source>
</evidence>
<organism evidence="2 3">
    <name type="scientific">Eutrema salsugineum</name>
    <name type="common">Saltwater cress</name>
    <name type="synonym">Sisymbrium salsugineum</name>
    <dbReference type="NCBI Taxonomy" id="72664"/>
    <lineage>
        <taxon>Eukaryota</taxon>
        <taxon>Viridiplantae</taxon>
        <taxon>Streptophyta</taxon>
        <taxon>Embryophyta</taxon>
        <taxon>Tracheophyta</taxon>
        <taxon>Spermatophyta</taxon>
        <taxon>Magnoliopsida</taxon>
        <taxon>eudicotyledons</taxon>
        <taxon>Gunneridae</taxon>
        <taxon>Pentapetalae</taxon>
        <taxon>rosids</taxon>
        <taxon>malvids</taxon>
        <taxon>Brassicales</taxon>
        <taxon>Brassicaceae</taxon>
        <taxon>Eutremeae</taxon>
        <taxon>Eutrema</taxon>
    </lineage>
</organism>
<keyword evidence="3" id="KW-1185">Reference proteome</keyword>
<dbReference type="KEGG" id="eus:EUTSA_v10023808mg"/>
<gene>
    <name evidence="2" type="ORF">EUTSA_v10023808mg</name>
</gene>
<evidence type="ECO:0008006" key="4">
    <source>
        <dbReference type="Google" id="ProtNLM"/>
    </source>
</evidence>
<proteinExistence type="predicted"/>
<reference evidence="2 3" key="1">
    <citation type="journal article" date="2013" name="Front. Plant Sci.">
        <title>The Reference Genome of the Halophytic Plant Eutrema salsugineum.</title>
        <authorList>
            <person name="Yang R."/>
            <person name="Jarvis D.E."/>
            <person name="Chen H."/>
            <person name="Beilstein M.A."/>
            <person name="Grimwood J."/>
            <person name="Jenkins J."/>
            <person name="Shu S."/>
            <person name="Prochnik S."/>
            <person name="Xin M."/>
            <person name="Ma C."/>
            <person name="Schmutz J."/>
            <person name="Wing R.A."/>
            <person name="Mitchell-Olds T."/>
            <person name="Schumaker K.S."/>
            <person name="Wang X."/>
        </authorList>
    </citation>
    <scope>NUCLEOTIDE SEQUENCE [LARGE SCALE GENOMIC DNA]</scope>
</reference>
<dbReference type="Gramene" id="ESQ28937">
    <property type="protein sequence ID" value="ESQ28937"/>
    <property type="gene ID" value="EUTSA_v10023808mg"/>
</dbReference>
<dbReference type="AlphaFoldDB" id="V4KGH6"/>
<keyword evidence="1" id="KW-0732">Signal</keyword>
<dbReference type="EMBL" id="KI517881">
    <property type="protein sequence ID" value="ESQ28937.1"/>
    <property type="molecule type" value="Genomic_DNA"/>
</dbReference>